<evidence type="ECO:0000256" key="6">
    <source>
        <dbReference type="ARBA" id="ARBA00023136"/>
    </source>
</evidence>
<feature type="transmembrane region" description="Helical" evidence="8">
    <location>
        <begin position="124"/>
        <end position="143"/>
    </location>
</feature>
<evidence type="ECO:0000313" key="10">
    <source>
        <dbReference type="Proteomes" id="UP001174694"/>
    </source>
</evidence>
<dbReference type="Proteomes" id="UP001174694">
    <property type="component" value="Unassembled WGS sequence"/>
</dbReference>
<dbReference type="GO" id="GO:0015853">
    <property type="term" value="P:adenine transport"/>
    <property type="evidence" value="ECO:0007669"/>
    <property type="project" value="TreeGrafter"/>
</dbReference>
<keyword evidence="5 8" id="KW-1133">Transmembrane helix</keyword>
<feature type="transmembrane region" description="Helical" evidence="8">
    <location>
        <begin position="269"/>
        <end position="286"/>
    </location>
</feature>
<feature type="transmembrane region" description="Helical" evidence="8">
    <location>
        <begin position="353"/>
        <end position="373"/>
    </location>
</feature>
<dbReference type="GO" id="GO:0015854">
    <property type="term" value="P:guanine transport"/>
    <property type="evidence" value="ECO:0007669"/>
    <property type="project" value="TreeGrafter"/>
</dbReference>
<dbReference type="AlphaFoldDB" id="A0AA38VRH8"/>
<dbReference type="GO" id="GO:0005886">
    <property type="term" value="C:plasma membrane"/>
    <property type="evidence" value="ECO:0007669"/>
    <property type="project" value="TreeGrafter"/>
</dbReference>
<sequence length="635" mass="69066">MESMEIDDGIPKPSKFSAAWNAIGWYIRSFRNDIDNKLNQSTFGRLFRLRGCGHPKEIERANFTTEVSAGLTTFATMAYIIAVNADILQATGGTCVCINPQGTGRVCDNEAEYVQCQSELKRDLVTATAAISGLATISFGLFTNLPVALAPGMGLNAYFTYQVVGYRGGGPVPYDMALTAVFVEGFIFVFLALTGLRQWLVKAIPNTLKVAGGVGIGLFLTLIGMSYGAGIGLVTGNVQTPTALGGCPEESLDPTTQACKYDLLRNPRMWLGICLGGLFPALLMSYRIRTGILIGILTVAIISWPRDTDVTYFPHTAEGDDRFAFFKKVITFHPIEHVLGAQDWNITNAGSHFALAFFTFLYVDIVDCTATLYSMANYCRPEETGGGVFPRSKVAYCIDAIGISIGSLMGTSPITAFVESGAGIAQGGCTGLTAVTTGLCFLISLFFAPIIASIPPWATGPALILVGCLMCRQVVKVNWNYWGDALPSFVTIAFIPFSYSVAYGLIAGIFVYTAMNLPIWAIMKLTRGRIMAEDYGRKQAWRYGMGWRTWVRNLLRRVLFWRKRDDYNDDSHSGGFSVKDGEGRYSPDRPLQAPSSSGTDSGQSSTGISTVDHEPRAHTSTLTVVHEAQVIRSFK</sequence>
<keyword evidence="4 8" id="KW-0812">Transmembrane</keyword>
<evidence type="ECO:0000256" key="2">
    <source>
        <dbReference type="ARBA" id="ARBA00005697"/>
    </source>
</evidence>
<evidence type="ECO:0000256" key="5">
    <source>
        <dbReference type="ARBA" id="ARBA00022989"/>
    </source>
</evidence>
<comment type="caution">
    <text evidence="9">The sequence shown here is derived from an EMBL/GenBank/DDBJ whole genome shotgun (WGS) entry which is preliminary data.</text>
</comment>
<accession>A0AA38VRH8</accession>
<feature type="transmembrane region" description="Helical" evidence="8">
    <location>
        <begin position="176"/>
        <end position="196"/>
    </location>
</feature>
<comment type="subcellular location">
    <subcellularLocation>
        <location evidence="1">Membrane</location>
        <topology evidence="1">Multi-pass membrane protein</topology>
    </subcellularLocation>
</comment>
<keyword evidence="3" id="KW-0813">Transport</keyword>
<organism evidence="9 10">
    <name type="scientific">Pleurostoma richardsiae</name>
    <dbReference type="NCBI Taxonomy" id="41990"/>
    <lineage>
        <taxon>Eukaryota</taxon>
        <taxon>Fungi</taxon>
        <taxon>Dikarya</taxon>
        <taxon>Ascomycota</taxon>
        <taxon>Pezizomycotina</taxon>
        <taxon>Sordariomycetes</taxon>
        <taxon>Sordariomycetidae</taxon>
        <taxon>Calosphaeriales</taxon>
        <taxon>Pleurostomataceae</taxon>
        <taxon>Pleurostoma</taxon>
    </lineage>
</organism>
<dbReference type="PANTHER" id="PTHR43337:SF3">
    <property type="entry name" value="PURINE TRANSPORTER"/>
    <property type="match status" value="1"/>
</dbReference>
<evidence type="ECO:0000256" key="8">
    <source>
        <dbReference type="SAM" id="Phobius"/>
    </source>
</evidence>
<feature type="transmembrane region" description="Helical" evidence="8">
    <location>
        <begin position="393"/>
        <end position="418"/>
    </location>
</feature>
<evidence type="ECO:0000313" key="9">
    <source>
        <dbReference type="EMBL" id="KAJ9142649.1"/>
    </source>
</evidence>
<dbReference type="GO" id="GO:0005345">
    <property type="term" value="F:purine nucleobase transmembrane transporter activity"/>
    <property type="evidence" value="ECO:0007669"/>
    <property type="project" value="TreeGrafter"/>
</dbReference>
<evidence type="ECO:0000256" key="1">
    <source>
        <dbReference type="ARBA" id="ARBA00004141"/>
    </source>
</evidence>
<evidence type="ECO:0000256" key="7">
    <source>
        <dbReference type="SAM" id="MobiDB-lite"/>
    </source>
</evidence>
<gene>
    <name evidence="9" type="ORF">NKR23_g7075</name>
</gene>
<name>A0AA38VRH8_9PEZI</name>
<dbReference type="InterPro" id="IPR006043">
    <property type="entry name" value="NCS2"/>
</dbReference>
<protein>
    <submittedName>
        <fullName evidence="9">Permease</fullName>
    </submittedName>
</protein>
<feature type="transmembrane region" description="Helical" evidence="8">
    <location>
        <begin position="208"/>
        <end position="229"/>
    </location>
</feature>
<feature type="region of interest" description="Disordered" evidence="7">
    <location>
        <begin position="570"/>
        <end position="622"/>
    </location>
</feature>
<dbReference type="Pfam" id="PF00860">
    <property type="entry name" value="Xan_ur_permease"/>
    <property type="match status" value="2"/>
</dbReference>
<dbReference type="InterPro" id="IPR045018">
    <property type="entry name" value="Azg-like"/>
</dbReference>
<reference evidence="9" key="1">
    <citation type="submission" date="2022-07" db="EMBL/GenBank/DDBJ databases">
        <title>Fungi with potential for degradation of polypropylene.</title>
        <authorList>
            <person name="Gostincar C."/>
        </authorList>
    </citation>
    <scope>NUCLEOTIDE SEQUENCE</scope>
    <source>
        <strain evidence="9">EXF-13308</strain>
    </source>
</reference>
<keyword evidence="10" id="KW-1185">Reference proteome</keyword>
<comment type="similarity">
    <text evidence="2">Belongs to the nucleobase:cation symporter-2 (NCS2) (TC 2.A.40) family. Azg-like subfamily.</text>
</comment>
<proteinExistence type="inferred from homology"/>
<feature type="compositionally biased region" description="Low complexity" evidence="7">
    <location>
        <begin position="595"/>
        <end position="610"/>
    </location>
</feature>
<evidence type="ECO:0000256" key="3">
    <source>
        <dbReference type="ARBA" id="ARBA00022448"/>
    </source>
</evidence>
<dbReference type="EMBL" id="JANBVO010000021">
    <property type="protein sequence ID" value="KAJ9142649.1"/>
    <property type="molecule type" value="Genomic_DNA"/>
</dbReference>
<evidence type="ECO:0000256" key="4">
    <source>
        <dbReference type="ARBA" id="ARBA00022692"/>
    </source>
</evidence>
<dbReference type="PANTHER" id="PTHR43337">
    <property type="entry name" value="XANTHINE/URACIL PERMEASE C887.17-RELATED"/>
    <property type="match status" value="1"/>
</dbReference>
<keyword evidence="6 8" id="KW-0472">Membrane</keyword>
<feature type="transmembrane region" description="Helical" evidence="8">
    <location>
        <begin position="430"/>
        <end position="451"/>
    </location>
</feature>